<accession>A0ABR2R384</accession>
<feature type="compositionally biased region" description="Basic and acidic residues" evidence="1">
    <location>
        <begin position="126"/>
        <end position="136"/>
    </location>
</feature>
<evidence type="ECO:0000313" key="3">
    <source>
        <dbReference type="Proteomes" id="UP001396334"/>
    </source>
</evidence>
<reference evidence="2 3" key="1">
    <citation type="journal article" date="2024" name="G3 (Bethesda)">
        <title>Genome assembly of Hibiscus sabdariffa L. provides insights into metabolisms of medicinal natural products.</title>
        <authorList>
            <person name="Kim T."/>
        </authorList>
    </citation>
    <scope>NUCLEOTIDE SEQUENCE [LARGE SCALE GENOMIC DNA]</scope>
    <source>
        <strain evidence="2">TK-2024</strain>
        <tissue evidence="2">Old leaves</tissue>
    </source>
</reference>
<feature type="region of interest" description="Disordered" evidence="1">
    <location>
        <begin position="91"/>
        <end position="149"/>
    </location>
</feature>
<gene>
    <name evidence="2" type="ORF">V6N11_074322</name>
</gene>
<dbReference type="Proteomes" id="UP001396334">
    <property type="component" value="Unassembled WGS sequence"/>
</dbReference>
<comment type="caution">
    <text evidence="2">The sequence shown here is derived from an EMBL/GenBank/DDBJ whole genome shotgun (WGS) entry which is preliminary data.</text>
</comment>
<keyword evidence="3" id="KW-1185">Reference proteome</keyword>
<proteinExistence type="predicted"/>
<name>A0ABR2R384_9ROSI</name>
<protein>
    <submittedName>
        <fullName evidence="2">Uncharacterized protein</fullName>
    </submittedName>
</protein>
<evidence type="ECO:0000256" key="1">
    <source>
        <dbReference type="SAM" id="MobiDB-lite"/>
    </source>
</evidence>
<evidence type="ECO:0000313" key="2">
    <source>
        <dbReference type="EMBL" id="KAK9007397.1"/>
    </source>
</evidence>
<dbReference type="EMBL" id="JBBPBN010000026">
    <property type="protein sequence ID" value="KAK9007397.1"/>
    <property type="molecule type" value="Genomic_DNA"/>
</dbReference>
<organism evidence="2 3">
    <name type="scientific">Hibiscus sabdariffa</name>
    <name type="common">roselle</name>
    <dbReference type="NCBI Taxonomy" id="183260"/>
    <lineage>
        <taxon>Eukaryota</taxon>
        <taxon>Viridiplantae</taxon>
        <taxon>Streptophyta</taxon>
        <taxon>Embryophyta</taxon>
        <taxon>Tracheophyta</taxon>
        <taxon>Spermatophyta</taxon>
        <taxon>Magnoliopsida</taxon>
        <taxon>eudicotyledons</taxon>
        <taxon>Gunneridae</taxon>
        <taxon>Pentapetalae</taxon>
        <taxon>rosids</taxon>
        <taxon>malvids</taxon>
        <taxon>Malvales</taxon>
        <taxon>Malvaceae</taxon>
        <taxon>Malvoideae</taxon>
        <taxon>Hibiscus</taxon>
    </lineage>
</organism>
<feature type="compositionally biased region" description="Basic and acidic residues" evidence="1">
    <location>
        <begin position="95"/>
        <end position="116"/>
    </location>
</feature>
<sequence>MGFRGVGVGEMLRIVVCIGSHFHGWNEHVGGRLHGYRQIQWFHSLRVYHFCNNGEDFRSFRDAHQDLSCGRSIEHRQQVCGRCLNRRHCMGKPGVDGRESEGTFKKILSPRKEPPSRHPSMGNQRKQSDTSGKCDKSTGLLVVGESSEC</sequence>